<name>A0A7D5P351_9EURY</name>
<protein>
    <submittedName>
        <fullName evidence="1">Uncharacterized protein</fullName>
    </submittedName>
</protein>
<dbReference type="AlphaFoldDB" id="A0A7D5P351"/>
<keyword evidence="2" id="KW-1185">Reference proteome</keyword>
<organism evidence="1 2">
    <name type="scientific">Halosimplex rubrum</name>
    <dbReference type="NCBI Taxonomy" id="869889"/>
    <lineage>
        <taxon>Archaea</taxon>
        <taxon>Methanobacteriati</taxon>
        <taxon>Methanobacteriota</taxon>
        <taxon>Stenosarchaea group</taxon>
        <taxon>Halobacteria</taxon>
        <taxon>Halobacteriales</taxon>
        <taxon>Haloarculaceae</taxon>
        <taxon>Halosimplex</taxon>
    </lineage>
</organism>
<sequence>MAALEQPVRIPERSITVNGLRGKPRGTRPALLVDAAESTEDDPNVLDEVPMAYKSSEALLREGEVCLQVAVVAVVDEQRDADAVAGDVLDGGVAHQRVDLPVAHEVPAQVVEHPQQRRRRHGGGVLVEDPLDLQLEDLVALLLGAHVPVHQVLSEDPRQVLADVLLELGQHRRLGAVAALVLRGVVDDGRVGVGPARPAPGDDLAVVEIAEIEPPPTHRRRVRRVDPQRRRVVVVLEVLDHVVDDRRLDRVPGHRLGPRGGGGIGVERRVGVRPAELVEDERLVALRRGRRPVVLAHSPEGFAPSVKKTWPTSGRYPAADWIPFRLRSCPVTDRPSLAGCHGGATGPRWRSVALVGGMEGSGRLLVTLIDATRQR</sequence>
<gene>
    <name evidence="1" type="ORF">HZS55_06495</name>
</gene>
<dbReference type="EMBL" id="CP058910">
    <property type="protein sequence ID" value="QLH76964.1"/>
    <property type="molecule type" value="Genomic_DNA"/>
</dbReference>
<evidence type="ECO:0000313" key="1">
    <source>
        <dbReference type="EMBL" id="QLH76964.1"/>
    </source>
</evidence>
<proteinExistence type="predicted"/>
<dbReference type="Proteomes" id="UP000509667">
    <property type="component" value="Chromosome"/>
</dbReference>
<reference evidence="1 2" key="1">
    <citation type="submission" date="2020-07" db="EMBL/GenBank/DDBJ databases">
        <title>Halosimplex pelagicum sp. nov. and Halosimplex rubrum sp. nov., isolated from salted brown alga Laminaria, and emended description of the genus Halosimplex.</title>
        <authorList>
            <person name="Cui H."/>
        </authorList>
    </citation>
    <scope>NUCLEOTIDE SEQUENCE [LARGE SCALE GENOMIC DNA]</scope>
    <source>
        <strain evidence="1 2">R27</strain>
    </source>
</reference>
<evidence type="ECO:0000313" key="2">
    <source>
        <dbReference type="Proteomes" id="UP000509667"/>
    </source>
</evidence>
<dbReference type="KEGG" id="hrr:HZS55_06495"/>
<accession>A0A7D5P351</accession>